<dbReference type="EMBL" id="CP007151">
    <property type="protein sequence ID" value="AHI29042.1"/>
    <property type="molecule type" value="Genomic_DNA"/>
</dbReference>
<dbReference type="PANTHER" id="PTHR48079">
    <property type="entry name" value="PROTEIN YEEZ"/>
    <property type="match status" value="1"/>
</dbReference>
<dbReference type="KEGG" id="msx:AU14_11800"/>
<dbReference type="GO" id="GO:0005737">
    <property type="term" value="C:cytoplasm"/>
    <property type="evidence" value="ECO:0007669"/>
    <property type="project" value="TreeGrafter"/>
</dbReference>
<dbReference type="STRING" id="1420916.AU14_11800"/>
<dbReference type="Gene3D" id="3.40.50.720">
    <property type="entry name" value="NAD(P)-binding Rossmann-like Domain"/>
    <property type="match status" value="1"/>
</dbReference>
<keyword evidence="3" id="KW-1185">Reference proteome</keyword>
<reference evidence="2 3" key="1">
    <citation type="journal article" date="2014" name="Genome Announc.">
        <title>Draft Genome Sequences of Marinobacter similis A3d10T and Marinobacter salarius R9SW1T.</title>
        <authorList>
            <person name="Ivanova E.P."/>
            <person name="Ng H.J."/>
            <person name="Webb H.K."/>
            <person name="Feng G."/>
            <person name="Oshima K."/>
            <person name="Hattori M."/>
            <person name="Ohkuma M."/>
            <person name="Sergeev A.F."/>
            <person name="Mikhailov V.V."/>
            <person name="Crawford R.J."/>
            <person name="Sawabe T."/>
        </authorList>
    </citation>
    <scope>NUCLEOTIDE SEQUENCE [LARGE SCALE GENOMIC DNA]</scope>
    <source>
        <strain evidence="2 3">A3d10</strain>
    </source>
</reference>
<dbReference type="GO" id="GO:0004029">
    <property type="term" value="F:aldehyde dehydrogenase (NAD+) activity"/>
    <property type="evidence" value="ECO:0007669"/>
    <property type="project" value="TreeGrafter"/>
</dbReference>
<evidence type="ECO:0000259" key="1">
    <source>
        <dbReference type="Pfam" id="PF01370"/>
    </source>
</evidence>
<protein>
    <submittedName>
        <fullName evidence="2">NAD-dependent epimerase</fullName>
    </submittedName>
</protein>
<accession>W5YII5</accession>
<evidence type="ECO:0000313" key="2">
    <source>
        <dbReference type="EMBL" id="AHI29042.1"/>
    </source>
</evidence>
<dbReference type="AlphaFoldDB" id="W5YII5"/>
<gene>
    <name evidence="2" type="ORF">AU14_11800</name>
</gene>
<dbReference type="InterPro" id="IPR036291">
    <property type="entry name" value="NAD(P)-bd_dom_sf"/>
</dbReference>
<evidence type="ECO:0000313" key="3">
    <source>
        <dbReference type="Proteomes" id="UP000061489"/>
    </source>
</evidence>
<dbReference type="RefSeq" id="WP_041340929.1">
    <property type="nucleotide sequence ID" value="NZ_CP007151.1"/>
</dbReference>
<sequence>MAMTERTNTPRILVAGCGKLGGAIASLLSDSATVFGLRRNPAQVPAGIQGVKADLMAPESLEKAVPENLDLIVYCLTPASYDEQGYQDAYVNGLSNLLDVVKGQPLARLVFISSTSVYSQDDDSWLDETSPAQPGRFSGEQILAGERTALDSGHPATIVRFSGIYGPTRQRFLDEVIAGRMAPKKPAPFTNRIHEDDAARVIQHLALKALAGEPLEALYVASDSEPVRLDEVVEWVQAHIECASPVEDARTGGRAGSKRCRNQRLLESGFEFRFPDFRAGYRAMIAGR</sequence>
<dbReference type="Proteomes" id="UP000061489">
    <property type="component" value="Chromosome"/>
</dbReference>
<name>W5YII5_9GAMM</name>
<dbReference type="InterPro" id="IPR051783">
    <property type="entry name" value="NAD(P)-dependent_oxidoreduct"/>
</dbReference>
<organism evidence="2 3">
    <name type="scientific">Marinobacter similis</name>
    <dbReference type="NCBI Taxonomy" id="1420916"/>
    <lineage>
        <taxon>Bacteria</taxon>
        <taxon>Pseudomonadati</taxon>
        <taxon>Pseudomonadota</taxon>
        <taxon>Gammaproteobacteria</taxon>
        <taxon>Pseudomonadales</taxon>
        <taxon>Marinobacteraceae</taxon>
        <taxon>Marinobacter</taxon>
    </lineage>
</organism>
<feature type="domain" description="NAD-dependent epimerase/dehydratase" evidence="1">
    <location>
        <begin position="12"/>
        <end position="177"/>
    </location>
</feature>
<proteinExistence type="predicted"/>
<dbReference type="PANTHER" id="PTHR48079:SF6">
    <property type="entry name" value="NAD(P)-BINDING DOMAIN-CONTAINING PROTEIN-RELATED"/>
    <property type="match status" value="1"/>
</dbReference>
<dbReference type="InterPro" id="IPR001509">
    <property type="entry name" value="Epimerase_deHydtase"/>
</dbReference>
<dbReference type="OrthoDB" id="9808276at2"/>
<dbReference type="SUPFAM" id="SSF51735">
    <property type="entry name" value="NAD(P)-binding Rossmann-fold domains"/>
    <property type="match status" value="1"/>
</dbReference>
<dbReference type="Pfam" id="PF01370">
    <property type="entry name" value="Epimerase"/>
    <property type="match status" value="1"/>
</dbReference>
<dbReference type="HOGENOM" id="CLU_007383_11_2_6"/>